<sequence length="102" mass="11468">MTHTTNTPDEGDRRAASGRPALPELMRAARAQLAELTGLQPETVTRFEKTEDGWLLEAEVLELARVPDTMSLMALYELVLDHEGLLTGYRRIGRYERAKGNQ</sequence>
<gene>
    <name evidence="2" type="ORF">GCM10010361_34660</name>
</gene>
<dbReference type="RefSeq" id="WP_346095910.1">
    <property type="nucleotide sequence ID" value="NZ_BAAABY010000025.1"/>
</dbReference>
<accession>A0ABN1A4Z1</accession>
<dbReference type="Proteomes" id="UP001500909">
    <property type="component" value="Unassembled WGS sequence"/>
</dbReference>
<dbReference type="PIRSF" id="PIRSF028743">
    <property type="entry name" value="GvpO_protein"/>
    <property type="match status" value="1"/>
</dbReference>
<proteinExistence type="predicted"/>
<dbReference type="InterPro" id="IPR008634">
    <property type="entry name" value="Gas-vesicle_GvpO"/>
</dbReference>
<protein>
    <submittedName>
        <fullName evidence="2">Gas vesicle protein</fullName>
    </submittedName>
</protein>
<reference evidence="3" key="1">
    <citation type="journal article" date="2019" name="Int. J. Syst. Evol. Microbiol.">
        <title>The Global Catalogue of Microorganisms (GCM) 10K type strain sequencing project: providing services to taxonomists for standard genome sequencing and annotation.</title>
        <authorList>
            <consortium name="The Broad Institute Genomics Platform"/>
            <consortium name="The Broad Institute Genome Sequencing Center for Infectious Disease"/>
            <person name="Wu L."/>
            <person name="Ma J."/>
        </authorList>
    </citation>
    <scope>NUCLEOTIDE SEQUENCE [LARGE SCALE GENOMIC DNA]</scope>
    <source>
        <strain evidence="3">JCM 4805</strain>
    </source>
</reference>
<evidence type="ECO:0000313" key="2">
    <source>
        <dbReference type="EMBL" id="GAA0467535.1"/>
    </source>
</evidence>
<evidence type="ECO:0000256" key="1">
    <source>
        <dbReference type="SAM" id="MobiDB-lite"/>
    </source>
</evidence>
<feature type="region of interest" description="Disordered" evidence="1">
    <location>
        <begin position="1"/>
        <end position="20"/>
    </location>
</feature>
<evidence type="ECO:0000313" key="3">
    <source>
        <dbReference type="Proteomes" id="UP001500909"/>
    </source>
</evidence>
<dbReference type="Pfam" id="PF05800">
    <property type="entry name" value="GvpO"/>
    <property type="match status" value="1"/>
</dbReference>
<name>A0ABN1A4Z1_9ACTN</name>
<dbReference type="EMBL" id="BAAABY010000025">
    <property type="protein sequence ID" value="GAA0467535.1"/>
    <property type="molecule type" value="Genomic_DNA"/>
</dbReference>
<comment type="caution">
    <text evidence="2">The sequence shown here is derived from an EMBL/GenBank/DDBJ whole genome shotgun (WGS) entry which is preliminary data.</text>
</comment>
<organism evidence="2 3">
    <name type="scientific">Streptomyces olivaceiscleroticus</name>
    <dbReference type="NCBI Taxonomy" id="68245"/>
    <lineage>
        <taxon>Bacteria</taxon>
        <taxon>Bacillati</taxon>
        <taxon>Actinomycetota</taxon>
        <taxon>Actinomycetes</taxon>
        <taxon>Kitasatosporales</taxon>
        <taxon>Streptomycetaceae</taxon>
        <taxon>Streptomyces</taxon>
    </lineage>
</organism>
<keyword evidence="3" id="KW-1185">Reference proteome</keyword>